<dbReference type="InterPro" id="IPR050755">
    <property type="entry name" value="TRAFAC_YlqF/YawG_RiboMat"/>
</dbReference>
<dbReference type="OrthoDB" id="10266128at2759"/>
<feature type="compositionally biased region" description="Basic and acidic residues" evidence="6">
    <location>
        <begin position="604"/>
        <end position="620"/>
    </location>
</feature>
<keyword evidence="3" id="KW-0342">GTP-binding</keyword>
<evidence type="ECO:0000256" key="1">
    <source>
        <dbReference type="ARBA" id="ARBA00004123"/>
    </source>
</evidence>
<dbReference type="STRING" id="401625.A0A0P1BAH4"/>
<dbReference type="PANTHER" id="PTHR11089">
    <property type="entry name" value="GTP-BINDING PROTEIN-RELATED"/>
    <property type="match status" value="1"/>
</dbReference>
<keyword evidence="9" id="KW-1185">Reference proteome</keyword>
<feature type="region of interest" description="Disordered" evidence="6">
    <location>
        <begin position="1"/>
        <end position="110"/>
    </location>
</feature>
<dbReference type="AlphaFoldDB" id="A0A0P1BAH4"/>
<evidence type="ECO:0000313" key="8">
    <source>
        <dbReference type="EMBL" id="CEH12433.1"/>
    </source>
</evidence>
<dbReference type="EMBL" id="CCYA01000149">
    <property type="protein sequence ID" value="CEH12433.1"/>
    <property type="molecule type" value="Genomic_DNA"/>
</dbReference>
<dbReference type="Pfam" id="PF08701">
    <property type="entry name" value="GN3L_Grn1"/>
    <property type="match status" value="1"/>
</dbReference>
<comment type="subcellular location">
    <subcellularLocation>
        <location evidence="1">Nucleus</location>
    </subcellularLocation>
</comment>
<organism evidence="8 9">
    <name type="scientific">Ceraceosorus bombacis</name>
    <dbReference type="NCBI Taxonomy" id="401625"/>
    <lineage>
        <taxon>Eukaryota</taxon>
        <taxon>Fungi</taxon>
        <taxon>Dikarya</taxon>
        <taxon>Basidiomycota</taxon>
        <taxon>Ustilaginomycotina</taxon>
        <taxon>Exobasidiomycetes</taxon>
        <taxon>Ceraceosorales</taxon>
        <taxon>Ceraceosoraceae</taxon>
        <taxon>Ceraceosorus</taxon>
    </lineage>
</organism>
<protein>
    <submittedName>
        <fullName evidence="8">GTPase</fullName>
    </submittedName>
</protein>
<evidence type="ECO:0000256" key="2">
    <source>
        <dbReference type="ARBA" id="ARBA00022741"/>
    </source>
</evidence>
<feature type="region of interest" description="Disordered" evidence="6">
    <location>
        <begin position="542"/>
        <end position="688"/>
    </location>
</feature>
<dbReference type="Gene3D" id="3.40.50.300">
    <property type="entry name" value="P-loop containing nucleotide triphosphate hydrolases"/>
    <property type="match status" value="1"/>
</dbReference>
<evidence type="ECO:0000256" key="3">
    <source>
        <dbReference type="ARBA" id="ARBA00023134"/>
    </source>
</evidence>
<dbReference type="GO" id="GO:0005525">
    <property type="term" value="F:GTP binding"/>
    <property type="evidence" value="ECO:0007669"/>
    <property type="project" value="UniProtKB-KW"/>
</dbReference>
<dbReference type="GO" id="GO:0005730">
    <property type="term" value="C:nucleolus"/>
    <property type="evidence" value="ECO:0007669"/>
    <property type="project" value="TreeGrafter"/>
</dbReference>
<reference evidence="8 9" key="1">
    <citation type="submission" date="2014-09" db="EMBL/GenBank/DDBJ databases">
        <authorList>
            <person name="Magalhaes I.L.F."/>
            <person name="Oliveira U."/>
            <person name="Santos F.R."/>
            <person name="Vidigal T.H.D.A."/>
            <person name="Brescovit A.D."/>
            <person name="Santos A.J."/>
        </authorList>
    </citation>
    <scope>NUCLEOTIDE SEQUENCE [LARGE SCALE GENOMIC DNA]</scope>
</reference>
<feature type="compositionally biased region" description="Basic residues" evidence="6">
    <location>
        <begin position="1"/>
        <end position="35"/>
    </location>
</feature>
<accession>A0A0P1BAH4</accession>
<feature type="domain" description="Guanine nucleotide-binding protein-like 3 N-terminal" evidence="7">
    <location>
        <begin position="14"/>
        <end position="87"/>
    </location>
</feature>
<keyword evidence="5" id="KW-0175">Coiled coil</keyword>
<feature type="coiled-coil region" evidence="5">
    <location>
        <begin position="320"/>
        <end position="352"/>
    </location>
</feature>
<keyword evidence="2" id="KW-0547">Nucleotide-binding</keyword>
<dbReference type="SUPFAM" id="SSF52540">
    <property type="entry name" value="P-loop containing nucleoside triphosphate hydrolases"/>
    <property type="match status" value="1"/>
</dbReference>
<evidence type="ECO:0000256" key="5">
    <source>
        <dbReference type="SAM" id="Coils"/>
    </source>
</evidence>
<keyword evidence="4" id="KW-0539">Nucleus</keyword>
<dbReference type="InterPro" id="IPR027417">
    <property type="entry name" value="P-loop_NTPase"/>
</dbReference>
<evidence type="ECO:0000256" key="4">
    <source>
        <dbReference type="ARBA" id="ARBA00023242"/>
    </source>
</evidence>
<proteinExistence type="predicted"/>
<dbReference type="SUPFAM" id="SSF48371">
    <property type="entry name" value="ARM repeat"/>
    <property type="match status" value="1"/>
</dbReference>
<dbReference type="InterPro" id="IPR014813">
    <property type="entry name" value="Gnl3_N_dom"/>
</dbReference>
<feature type="compositionally biased region" description="Basic and acidic residues" evidence="6">
    <location>
        <begin position="60"/>
        <end position="96"/>
    </location>
</feature>
<dbReference type="Proteomes" id="UP000054845">
    <property type="component" value="Unassembled WGS sequence"/>
</dbReference>
<name>A0A0P1BAH4_9BASI</name>
<dbReference type="PANTHER" id="PTHR11089:SF30">
    <property type="entry name" value="GUANINE NUCLEOTIDE-BINDING PROTEIN-LIKE 3 HOMOLOG"/>
    <property type="match status" value="1"/>
</dbReference>
<feature type="compositionally biased region" description="Acidic residues" evidence="6">
    <location>
        <begin position="544"/>
        <end position="603"/>
    </location>
</feature>
<evidence type="ECO:0000259" key="7">
    <source>
        <dbReference type="Pfam" id="PF08701"/>
    </source>
</evidence>
<sequence>MVRVKKRLSKRVSTKQREKIKKKVSEHHRKARRAAKKDPTWRSKKKADPGIPNSYPYKEQLLKELEERKDRERQEQADAVEARRALRRGEKRKAEQESSEDEAETEAGVTRIKVGGAQSLADAELAESILRAKAIAETGVSGDSPAEQEVATPLLFRGTLSDLKRATIQDASPRVRALLITLDAREPAAWRVPTLEAFEDVPKVLVLTKTDLVPIENAAAWQVALSHQTNYAVFATASPAKQSPAGIAPLAEHVASLLDQVATESTEDEGELRDAVVVAGLENSGRSSMAQHLAVALDLALPSSTKQSFALYDTPAIVSANSKLANLSNAEEEALEAEEEREESQVMEADEETELDRIRDEKAARRILLRNVGQLQKIKEPLPLIYALLRHTHSLTDLMLAYNIPAFGSFMSGSTNTPGGSKALSEKAQRDADEFLLEVAKSQGRNKKGSVPDTVAAARNVLRDWSDGSIAYYRTPPRSITSDPVLSKAIEAGSIKLVELLGETASRLKEWRKGLNGRARELRLKDDASDSMLDGLVALAAAPLEDEEESDASEDEEDSAEGEEWDDEDDDDDEDDEDDEEADEDDEEAEDQDEEVDIDEDDADARSDEVKQLAHAKEAPRSILKKRSTVVQSKPNAKTARVVESRAAQTSKGAVSKAVGKNVPKAALGEQSKKRAAPIATAADDVFNPLSKRAKRLAKKAKKAVQAGK</sequence>
<evidence type="ECO:0000256" key="6">
    <source>
        <dbReference type="SAM" id="MobiDB-lite"/>
    </source>
</evidence>
<dbReference type="InterPro" id="IPR016024">
    <property type="entry name" value="ARM-type_fold"/>
</dbReference>
<evidence type="ECO:0000313" key="9">
    <source>
        <dbReference type="Proteomes" id="UP000054845"/>
    </source>
</evidence>